<protein>
    <submittedName>
        <fullName evidence="1">Uncharacterized protein</fullName>
    </submittedName>
</protein>
<name>A0A3B0S4C2_9ZZZZ</name>
<evidence type="ECO:0000313" key="1">
    <source>
        <dbReference type="EMBL" id="VAV90235.1"/>
    </source>
</evidence>
<dbReference type="SUPFAM" id="SSF53474">
    <property type="entry name" value="alpha/beta-Hydrolases"/>
    <property type="match status" value="1"/>
</dbReference>
<proteinExistence type="predicted"/>
<dbReference type="AlphaFoldDB" id="A0A3B0S4C2"/>
<dbReference type="InterPro" id="IPR029058">
    <property type="entry name" value="AB_hydrolase_fold"/>
</dbReference>
<gene>
    <name evidence="1" type="ORF">MNBD_ACTINO01-1287</name>
</gene>
<dbReference type="Gene3D" id="3.40.50.1820">
    <property type="entry name" value="alpha/beta hydrolase"/>
    <property type="match status" value="1"/>
</dbReference>
<accession>A0A3B0S4C2</accession>
<organism evidence="1">
    <name type="scientific">hydrothermal vent metagenome</name>
    <dbReference type="NCBI Taxonomy" id="652676"/>
    <lineage>
        <taxon>unclassified sequences</taxon>
        <taxon>metagenomes</taxon>
        <taxon>ecological metagenomes</taxon>
    </lineage>
</organism>
<reference evidence="1" key="1">
    <citation type="submission" date="2018-06" db="EMBL/GenBank/DDBJ databases">
        <authorList>
            <person name="Zhirakovskaya E."/>
        </authorList>
    </citation>
    <scope>NUCLEOTIDE SEQUENCE</scope>
</reference>
<sequence>MEIIYGSTSIPAGPEVFGGYLARPDAMGQWPTVIVFGPEPVPTSAVKNLCRVFARHAIAALAPDLTTDRDVNQMIAAKIVGFISDPSGRWSNAQLGYGILAFGHGIYDAAPHAAAGGAVAAVAGVATTFDEIVTESLRSVAGATLYIGSRGDEDFDPGATLDTHEVLPLATFVVYPDAPAGWWDDDADGYDDTYAADTFDRVISFFSDHLPARV</sequence>
<dbReference type="EMBL" id="UOEI01000034">
    <property type="protein sequence ID" value="VAV90235.1"/>
    <property type="molecule type" value="Genomic_DNA"/>
</dbReference>